<dbReference type="GO" id="GO:0006950">
    <property type="term" value="P:response to stress"/>
    <property type="evidence" value="ECO:0007669"/>
    <property type="project" value="UniProtKB-ARBA"/>
</dbReference>
<protein>
    <recommendedName>
        <fullName evidence="7">Derlin</fullName>
    </recommendedName>
</protein>
<feature type="chain" id="PRO_5004671801" description="Derlin" evidence="8">
    <location>
        <begin position="30"/>
        <end position="450"/>
    </location>
</feature>
<accession>U6GYP3</accession>
<evidence type="ECO:0000256" key="1">
    <source>
        <dbReference type="ARBA" id="ARBA00004477"/>
    </source>
</evidence>
<evidence type="ECO:0000256" key="2">
    <source>
        <dbReference type="ARBA" id="ARBA00008917"/>
    </source>
</evidence>
<keyword evidence="8" id="KW-0732">Signal</keyword>
<reference evidence="9" key="2">
    <citation type="submission" date="2013-10" db="EMBL/GenBank/DDBJ databases">
        <authorList>
            <person name="Aslett M."/>
        </authorList>
    </citation>
    <scope>NUCLEOTIDE SEQUENCE</scope>
    <source>
        <strain evidence="9">Houghton</strain>
    </source>
</reference>
<evidence type="ECO:0000313" key="10">
    <source>
        <dbReference type="Proteomes" id="UP000018050"/>
    </source>
</evidence>
<dbReference type="GO" id="GO:0005789">
    <property type="term" value="C:endoplasmic reticulum membrane"/>
    <property type="evidence" value="ECO:0007669"/>
    <property type="project" value="UniProtKB-SubCell"/>
</dbReference>
<evidence type="ECO:0000256" key="3">
    <source>
        <dbReference type="ARBA" id="ARBA00022692"/>
    </source>
</evidence>
<dbReference type="InterPro" id="IPR007599">
    <property type="entry name" value="DER1"/>
</dbReference>
<keyword evidence="5" id="KW-1133">Transmembrane helix</keyword>
<dbReference type="VEuPathDB" id="ToxoDB:EAH_00041180"/>
<dbReference type="RefSeq" id="XP_013247272.1">
    <property type="nucleotide sequence ID" value="XM_013391818.1"/>
</dbReference>
<evidence type="ECO:0000256" key="8">
    <source>
        <dbReference type="SAM" id="SignalP"/>
    </source>
</evidence>
<comment type="subcellular location">
    <subcellularLocation>
        <location evidence="1 7">Endoplasmic reticulum membrane</location>
        <topology evidence="1 7">Multi-pass membrane protein</topology>
    </subcellularLocation>
</comment>
<sequence length="450" mass="48348">MRRGSLQPRVRLLLLQLLQLLLLLQQQQGSCRLLVSSRGASSQTFGVTSTTGKAAATAAGAAAATAAGGAPATTAAAKGDSRIAAFLGPRCSSSEALEEDGESAAAAAAAAGSELQRRGLSCLGFMGGWSRSAHMQQQQQQQQQQGFLRSLLSCGAVKSVWGGCRRAFGVYMQVPLVTRCWISGSLLLSLLAAGESALLPAETLCMHWGRCIRSFEAWRPFTAAMFQGPLSFNTLTRVYAAYEVIRQLESSERQALLQQPCSNPHKLSPGRRRMLQQQQQLLLQQQRQLQRLWSSNNPQAFAAAAAAASGSAHLLQFLLLQCLLLAAASSKLGMPFYGSSLTAAAVYVLSKHTPNRLVQLSFGVRMPHWALPFSLAAIDVLQQQQLKAAVPVLLGILTGHIFYLLKKVVPEKTGIQALPFPSLTYRLLLQHKARAAAAPAAAPTFRSKYL</sequence>
<dbReference type="Proteomes" id="UP000018050">
    <property type="component" value="Unassembled WGS sequence"/>
</dbReference>
<dbReference type="GeneID" id="25272188"/>
<dbReference type="AlphaFoldDB" id="U6GYP3"/>
<reference evidence="9" key="1">
    <citation type="submission" date="2013-10" db="EMBL/GenBank/DDBJ databases">
        <title>Genomic analysis of the causative agents of coccidiosis in chickens.</title>
        <authorList>
            <person name="Reid A.J."/>
            <person name="Blake D."/>
            <person name="Billington K."/>
            <person name="Browne H."/>
            <person name="Dunn M."/>
            <person name="Hung S."/>
            <person name="Kawahara F."/>
            <person name="Miranda-Saavedra D."/>
            <person name="Mourier T."/>
            <person name="Nagra H."/>
            <person name="Otto T.D."/>
            <person name="Rawlings N."/>
            <person name="Sanchez A."/>
            <person name="Sanders M."/>
            <person name="Subramaniam C."/>
            <person name="Tay Y."/>
            <person name="Dear P."/>
            <person name="Doerig C."/>
            <person name="Gruber A."/>
            <person name="Parkinson J."/>
            <person name="Shirley M."/>
            <person name="Wan K.L."/>
            <person name="Berriman M."/>
            <person name="Tomley F."/>
            <person name="Pain A."/>
        </authorList>
    </citation>
    <scope>NUCLEOTIDE SEQUENCE</scope>
    <source>
        <strain evidence="9">Houghton</strain>
    </source>
</reference>
<comment type="function">
    <text evidence="7">May be involved in the degradation of misfolded endoplasmic reticulum (ER) luminal proteins.</text>
</comment>
<keyword evidence="10" id="KW-1185">Reference proteome</keyword>
<evidence type="ECO:0000256" key="5">
    <source>
        <dbReference type="ARBA" id="ARBA00022989"/>
    </source>
</evidence>
<name>U6GYP3_EIMAC</name>
<evidence type="ECO:0000256" key="7">
    <source>
        <dbReference type="RuleBase" id="RU363059"/>
    </source>
</evidence>
<keyword evidence="4 7" id="KW-0256">Endoplasmic reticulum</keyword>
<dbReference type="PANTHER" id="PTHR11009">
    <property type="entry name" value="DER1-LIKE PROTEIN, DERLIN"/>
    <property type="match status" value="1"/>
</dbReference>
<feature type="signal peptide" evidence="8">
    <location>
        <begin position="1"/>
        <end position="29"/>
    </location>
</feature>
<proteinExistence type="inferred from homology"/>
<organism evidence="9 10">
    <name type="scientific">Eimeria acervulina</name>
    <name type="common">Coccidian parasite</name>
    <dbReference type="NCBI Taxonomy" id="5801"/>
    <lineage>
        <taxon>Eukaryota</taxon>
        <taxon>Sar</taxon>
        <taxon>Alveolata</taxon>
        <taxon>Apicomplexa</taxon>
        <taxon>Conoidasida</taxon>
        <taxon>Coccidia</taxon>
        <taxon>Eucoccidiorida</taxon>
        <taxon>Eimeriorina</taxon>
        <taxon>Eimeriidae</taxon>
        <taxon>Eimeria</taxon>
    </lineage>
</organism>
<evidence type="ECO:0000256" key="6">
    <source>
        <dbReference type="ARBA" id="ARBA00023136"/>
    </source>
</evidence>
<comment type="similarity">
    <text evidence="2 7">Belongs to the derlin family.</text>
</comment>
<evidence type="ECO:0000313" key="9">
    <source>
        <dbReference type="EMBL" id="CDI83629.1"/>
    </source>
</evidence>
<keyword evidence="6" id="KW-0472">Membrane</keyword>
<evidence type="ECO:0000256" key="4">
    <source>
        <dbReference type="ARBA" id="ARBA00022824"/>
    </source>
</evidence>
<dbReference type="EMBL" id="HG673451">
    <property type="protein sequence ID" value="CDI83629.1"/>
    <property type="molecule type" value="Genomic_DNA"/>
</dbReference>
<dbReference type="OrthoDB" id="348499at2759"/>
<gene>
    <name evidence="9" type="ORF">EAH_00041180</name>
</gene>
<dbReference type="Pfam" id="PF04511">
    <property type="entry name" value="DER1"/>
    <property type="match status" value="2"/>
</dbReference>
<keyword evidence="3" id="KW-0812">Transmembrane</keyword>